<comment type="caution">
    <text evidence="5">The sequence shown here is derived from an EMBL/GenBank/DDBJ whole genome shotgun (WGS) entry which is preliminary data.</text>
</comment>
<protein>
    <submittedName>
        <fullName evidence="5">Helix-turn-helix domain-containing protein</fullName>
    </submittedName>
</protein>
<dbReference type="PANTHER" id="PTHR46796">
    <property type="entry name" value="HTH-TYPE TRANSCRIPTIONAL ACTIVATOR RHAS-RELATED"/>
    <property type="match status" value="1"/>
</dbReference>
<name>A0ABN2LDZ1_9MICO</name>
<dbReference type="PANTHER" id="PTHR46796:SF6">
    <property type="entry name" value="ARAC SUBFAMILY"/>
    <property type="match status" value="1"/>
</dbReference>
<feature type="domain" description="HTH araC/xylS-type" evidence="4">
    <location>
        <begin position="217"/>
        <end position="318"/>
    </location>
</feature>
<keyword evidence="1" id="KW-0805">Transcription regulation</keyword>
<dbReference type="SUPFAM" id="SSF46689">
    <property type="entry name" value="Homeodomain-like"/>
    <property type="match status" value="1"/>
</dbReference>
<dbReference type="SMART" id="SM00342">
    <property type="entry name" value="HTH_ARAC"/>
    <property type="match status" value="1"/>
</dbReference>
<dbReference type="PRINTS" id="PR00032">
    <property type="entry name" value="HTHARAC"/>
</dbReference>
<gene>
    <name evidence="5" type="ORF">GCM10009768_09510</name>
</gene>
<reference evidence="5 6" key="1">
    <citation type="journal article" date="2019" name="Int. J. Syst. Evol. Microbiol.">
        <title>The Global Catalogue of Microorganisms (GCM) 10K type strain sequencing project: providing services to taxonomists for standard genome sequencing and annotation.</title>
        <authorList>
            <consortium name="The Broad Institute Genomics Platform"/>
            <consortium name="The Broad Institute Genome Sequencing Center for Infectious Disease"/>
            <person name="Wu L."/>
            <person name="Ma J."/>
        </authorList>
    </citation>
    <scope>NUCLEOTIDE SEQUENCE [LARGE SCALE GENOMIC DNA]</scope>
    <source>
        <strain evidence="5 6">JCM 14736</strain>
    </source>
</reference>
<evidence type="ECO:0000259" key="4">
    <source>
        <dbReference type="PROSITE" id="PS01124"/>
    </source>
</evidence>
<dbReference type="RefSeq" id="WP_344029978.1">
    <property type="nucleotide sequence ID" value="NZ_BAAAOB010000001.1"/>
</dbReference>
<evidence type="ECO:0000313" key="5">
    <source>
        <dbReference type="EMBL" id="GAA1782709.1"/>
    </source>
</evidence>
<accession>A0ABN2LDZ1</accession>
<dbReference type="EMBL" id="BAAAOB010000001">
    <property type="protein sequence ID" value="GAA1782709.1"/>
    <property type="molecule type" value="Genomic_DNA"/>
</dbReference>
<evidence type="ECO:0000256" key="3">
    <source>
        <dbReference type="ARBA" id="ARBA00023163"/>
    </source>
</evidence>
<evidence type="ECO:0000256" key="2">
    <source>
        <dbReference type="ARBA" id="ARBA00023125"/>
    </source>
</evidence>
<keyword evidence="6" id="KW-1185">Reference proteome</keyword>
<keyword evidence="3" id="KW-0804">Transcription</keyword>
<organism evidence="5 6">
    <name type="scientific">Leucobacter iarius</name>
    <dbReference type="NCBI Taxonomy" id="333963"/>
    <lineage>
        <taxon>Bacteria</taxon>
        <taxon>Bacillati</taxon>
        <taxon>Actinomycetota</taxon>
        <taxon>Actinomycetes</taxon>
        <taxon>Micrococcales</taxon>
        <taxon>Microbacteriaceae</taxon>
        <taxon>Leucobacter</taxon>
    </lineage>
</organism>
<dbReference type="InterPro" id="IPR035418">
    <property type="entry name" value="AraC-bd_2"/>
</dbReference>
<dbReference type="InterPro" id="IPR050204">
    <property type="entry name" value="AraC_XylS_family_regulators"/>
</dbReference>
<dbReference type="Pfam" id="PF12833">
    <property type="entry name" value="HTH_18"/>
    <property type="match status" value="1"/>
</dbReference>
<proteinExistence type="predicted"/>
<dbReference type="Pfam" id="PF14525">
    <property type="entry name" value="AraC_binding_2"/>
    <property type="match status" value="1"/>
</dbReference>
<dbReference type="Gene3D" id="1.10.10.60">
    <property type="entry name" value="Homeodomain-like"/>
    <property type="match status" value="1"/>
</dbReference>
<dbReference type="InterPro" id="IPR020449">
    <property type="entry name" value="Tscrpt_reg_AraC-type_HTH"/>
</dbReference>
<keyword evidence="2" id="KW-0238">DNA-binding</keyword>
<evidence type="ECO:0000313" key="6">
    <source>
        <dbReference type="Proteomes" id="UP001500851"/>
    </source>
</evidence>
<dbReference type="PROSITE" id="PS01124">
    <property type="entry name" value="HTH_ARAC_FAMILY_2"/>
    <property type="match status" value="1"/>
</dbReference>
<sequence>MQRTIAPHGAWGGSGVAQTDSLAAFRSMVSASFVPLRISTEREAPFAARMHSVSAGDIVFTEVTACPHLVERTPETIANGGSGYYKIGLLQQGSGILVQDGREAALGPGSLTITDTSQPYSLLLDESFRNLVMMFPKHLLPVPYAEQLTAVVLGERHPALASVATAFLAQFPAQLTAMSDPLRGKLARTALDLVTTLVSGIADTDPVQRDPHHQLLQRIYAYIDDHLASPDLSPGRIAAAHYVSTSHLSAVFRRTGTTVSAWIRSRRLDRCRADLLDPVLADRTVASIAARWGFTEAAYFSRTFKAAFGVSPSELRLGERSATAS</sequence>
<dbReference type="InterPro" id="IPR018060">
    <property type="entry name" value="HTH_AraC"/>
</dbReference>
<dbReference type="Proteomes" id="UP001500851">
    <property type="component" value="Unassembled WGS sequence"/>
</dbReference>
<dbReference type="InterPro" id="IPR009057">
    <property type="entry name" value="Homeodomain-like_sf"/>
</dbReference>
<evidence type="ECO:0000256" key="1">
    <source>
        <dbReference type="ARBA" id="ARBA00023015"/>
    </source>
</evidence>